<feature type="non-terminal residue" evidence="1">
    <location>
        <position position="1"/>
    </location>
</feature>
<proteinExistence type="predicted"/>
<protein>
    <submittedName>
        <fullName evidence="1">Uncharacterized protein</fullName>
    </submittedName>
</protein>
<accession>A0A4Y2CC54</accession>
<reference evidence="1 2" key="1">
    <citation type="journal article" date="2019" name="Sci. Rep.">
        <title>Orb-weaving spider Araneus ventricosus genome elucidates the spidroin gene catalogue.</title>
        <authorList>
            <person name="Kono N."/>
            <person name="Nakamura H."/>
            <person name="Ohtoshi R."/>
            <person name="Moran D.A.P."/>
            <person name="Shinohara A."/>
            <person name="Yoshida Y."/>
            <person name="Fujiwara M."/>
            <person name="Mori M."/>
            <person name="Tomita M."/>
            <person name="Arakawa K."/>
        </authorList>
    </citation>
    <scope>NUCLEOTIDE SEQUENCE [LARGE SCALE GENOMIC DNA]</scope>
</reference>
<keyword evidence="2" id="KW-1185">Reference proteome</keyword>
<gene>
    <name evidence="1" type="ORF">AVEN_209270-2_1</name>
</gene>
<sequence>LFSPFDSGTSYKFLNQHVFGPSGGHLKLVFVRPSFEDNKFLLGQEFEAFSSSGENVKHKVVRKRLEVTSGGNSSARISSAVRFQNIGPEL</sequence>
<name>A0A4Y2CC54_ARAVE</name>
<dbReference type="AlphaFoldDB" id="A0A4Y2CC54"/>
<evidence type="ECO:0000313" key="2">
    <source>
        <dbReference type="Proteomes" id="UP000499080"/>
    </source>
</evidence>
<organism evidence="1 2">
    <name type="scientific">Araneus ventricosus</name>
    <name type="common">Orbweaver spider</name>
    <name type="synonym">Epeira ventricosa</name>
    <dbReference type="NCBI Taxonomy" id="182803"/>
    <lineage>
        <taxon>Eukaryota</taxon>
        <taxon>Metazoa</taxon>
        <taxon>Ecdysozoa</taxon>
        <taxon>Arthropoda</taxon>
        <taxon>Chelicerata</taxon>
        <taxon>Arachnida</taxon>
        <taxon>Araneae</taxon>
        <taxon>Araneomorphae</taxon>
        <taxon>Entelegynae</taxon>
        <taxon>Araneoidea</taxon>
        <taxon>Araneidae</taxon>
        <taxon>Araneus</taxon>
    </lineage>
</organism>
<dbReference type="EMBL" id="BGPR01000170">
    <property type="protein sequence ID" value="GBM01446.1"/>
    <property type="molecule type" value="Genomic_DNA"/>
</dbReference>
<dbReference type="Proteomes" id="UP000499080">
    <property type="component" value="Unassembled WGS sequence"/>
</dbReference>
<comment type="caution">
    <text evidence="1">The sequence shown here is derived from an EMBL/GenBank/DDBJ whole genome shotgun (WGS) entry which is preliminary data.</text>
</comment>
<evidence type="ECO:0000313" key="1">
    <source>
        <dbReference type="EMBL" id="GBM01446.1"/>
    </source>
</evidence>